<proteinExistence type="predicted"/>
<reference evidence="2 3" key="1">
    <citation type="journal article" date="2014" name="Agronomy (Basel)">
        <title>A Draft Genome Sequence for Ensete ventricosum, the Drought-Tolerant Tree Against Hunger.</title>
        <authorList>
            <person name="Harrison J."/>
            <person name="Moore K.A."/>
            <person name="Paszkiewicz K."/>
            <person name="Jones T."/>
            <person name="Grant M."/>
            <person name="Ambacheew D."/>
            <person name="Muzemil S."/>
            <person name="Studholme D.J."/>
        </authorList>
    </citation>
    <scope>NUCLEOTIDE SEQUENCE [LARGE SCALE GENOMIC DNA]</scope>
</reference>
<dbReference type="Proteomes" id="UP000287651">
    <property type="component" value="Unassembled WGS sequence"/>
</dbReference>
<comment type="caution">
    <text evidence="2">The sequence shown here is derived from an EMBL/GenBank/DDBJ whole genome shotgun (WGS) entry which is preliminary data.</text>
</comment>
<evidence type="ECO:0000256" key="1">
    <source>
        <dbReference type="SAM" id="MobiDB-lite"/>
    </source>
</evidence>
<feature type="compositionally biased region" description="Basic residues" evidence="1">
    <location>
        <begin position="71"/>
        <end position="81"/>
    </location>
</feature>
<gene>
    <name evidence="2" type="ORF">B296_00046915</name>
</gene>
<name>A0A426Y855_ENSVE</name>
<protein>
    <submittedName>
        <fullName evidence="2">Uncharacterized protein</fullName>
    </submittedName>
</protein>
<feature type="compositionally biased region" description="Basic and acidic residues" evidence="1">
    <location>
        <begin position="9"/>
        <end position="26"/>
    </location>
</feature>
<dbReference type="EMBL" id="AMZH03014272">
    <property type="protein sequence ID" value="RRT47909.1"/>
    <property type="molecule type" value="Genomic_DNA"/>
</dbReference>
<feature type="region of interest" description="Disordered" evidence="1">
    <location>
        <begin position="1"/>
        <end position="112"/>
    </location>
</feature>
<organism evidence="2 3">
    <name type="scientific">Ensete ventricosum</name>
    <name type="common">Abyssinian banana</name>
    <name type="synonym">Musa ensete</name>
    <dbReference type="NCBI Taxonomy" id="4639"/>
    <lineage>
        <taxon>Eukaryota</taxon>
        <taxon>Viridiplantae</taxon>
        <taxon>Streptophyta</taxon>
        <taxon>Embryophyta</taxon>
        <taxon>Tracheophyta</taxon>
        <taxon>Spermatophyta</taxon>
        <taxon>Magnoliopsida</taxon>
        <taxon>Liliopsida</taxon>
        <taxon>Zingiberales</taxon>
        <taxon>Musaceae</taxon>
        <taxon>Ensete</taxon>
    </lineage>
</organism>
<evidence type="ECO:0000313" key="3">
    <source>
        <dbReference type="Proteomes" id="UP000287651"/>
    </source>
</evidence>
<sequence>MKAIVTSAKDTDDIKGQEAEKEEQQGKKAQSVIAGGDLNAVDKMSLGSDPATCGSHTPHPLLITPTQSPFTRKKRERKNKRQQQLNKSANQRKTACKLRGERPHSHRSPSVTDIVSLLVGPTEGGATWFDWPAQTPFLHMTQVGPMSRTCDLT</sequence>
<dbReference type="AlphaFoldDB" id="A0A426Y855"/>
<accession>A0A426Y855</accession>
<evidence type="ECO:0000313" key="2">
    <source>
        <dbReference type="EMBL" id="RRT47909.1"/>
    </source>
</evidence>